<dbReference type="InterPro" id="IPR012816">
    <property type="entry name" value="NADAR"/>
</dbReference>
<proteinExistence type="predicted"/>
<comment type="caution">
    <text evidence="2">The sequence shown here is derived from an EMBL/GenBank/DDBJ whole genome shotgun (WGS) entry which is preliminary data.</text>
</comment>
<keyword evidence="3" id="KW-1185">Reference proteome</keyword>
<dbReference type="Gene3D" id="1.10.357.40">
    <property type="entry name" value="YbiA-like"/>
    <property type="match status" value="1"/>
</dbReference>
<sequence length="167" mass="19032">MFHTRHFTEARDGEEITYKSISHYLQYNKALKFGDVDRARKILEVRAPRKAKYIGNNVENFDESEWDLVKEDVAVDGLMLKFTFPAAADLRQKLLDTGEKLLVKADPFNDDWGIGYGENVACQYRSRWGNNLLGGCLMEARDRLRAIDMAEENDDVTDGGETSDSSD</sequence>
<accession>A0ABR2XGB2</accession>
<evidence type="ECO:0000313" key="3">
    <source>
        <dbReference type="Proteomes" id="UP001465668"/>
    </source>
</evidence>
<gene>
    <name evidence="2" type="ORF">SCAR479_10533</name>
</gene>
<evidence type="ECO:0000313" key="2">
    <source>
        <dbReference type="EMBL" id="KAK9772848.1"/>
    </source>
</evidence>
<dbReference type="EMBL" id="JARVKM010000057">
    <property type="protein sequence ID" value="KAK9772848.1"/>
    <property type="molecule type" value="Genomic_DNA"/>
</dbReference>
<dbReference type="Proteomes" id="UP001465668">
    <property type="component" value="Unassembled WGS sequence"/>
</dbReference>
<dbReference type="InterPro" id="IPR037238">
    <property type="entry name" value="YbiA-like_sf"/>
</dbReference>
<dbReference type="SUPFAM" id="SSF143990">
    <property type="entry name" value="YbiA-like"/>
    <property type="match status" value="1"/>
</dbReference>
<name>A0ABR2XGB2_9PEZI</name>
<dbReference type="NCBIfam" id="TIGR02464">
    <property type="entry name" value="ribofla_fusion"/>
    <property type="match status" value="1"/>
</dbReference>
<dbReference type="CDD" id="cd15457">
    <property type="entry name" value="NADAR"/>
    <property type="match status" value="1"/>
</dbReference>
<feature type="domain" description="NADAR" evidence="1">
    <location>
        <begin position="8"/>
        <end position="145"/>
    </location>
</feature>
<evidence type="ECO:0000259" key="1">
    <source>
        <dbReference type="Pfam" id="PF08719"/>
    </source>
</evidence>
<reference evidence="2 3" key="1">
    <citation type="submission" date="2024-02" db="EMBL/GenBank/DDBJ databases">
        <title>First draft genome assembly of two strains of Seiridium cardinale.</title>
        <authorList>
            <person name="Emiliani G."/>
            <person name="Scali E."/>
        </authorList>
    </citation>
    <scope>NUCLEOTIDE SEQUENCE [LARGE SCALE GENOMIC DNA]</scope>
    <source>
        <strain evidence="2 3">BM-138-000479</strain>
    </source>
</reference>
<dbReference type="Pfam" id="PF08719">
    <property type="entry name" value="NADAR"/>
    <property type="match status" value="1"/>
</dbReference>
<organism evidence="2 3">
    <name type="scientific">Seiridium cardinale</name>
    <dbReference type="NCBI Taxonomy" id="138064"/>
    <lineage>
        <taxon>Eukaryota</taxon>
        <taxon>Fungi</taxon>
        <taxon>Dikarya</taxon>
        <taxon>Ascomycota</taxon>
        <taxon>Pezizomycotina</taxon>
        <taxon>Sordariomycetes</taxon>
        <taxon>Xylariomycetidae</taxon>
        <taxon>Amphisphaeriales</taxon>
        <taxon>Sporocadaceae</taxon>
        <taxon>Seiridium</taxon>
    </lineage>
</organism>
<protein>
    <submittedName>
        <fullName evidence="2">NADAR domain-containing protein</fullName>
    </submittedName>
</protein>